<dbReference type="EMBL" id="GANP01013973">
    <property type="protein sequence ID" value="JAB70495.1"/>
    <property type="molecule type" value="mRNA"/>
</dbReference>
<evidence type="ECO:0008006" key="2">
    <source>
        <dbReference type="Google" id="ProtNLM"/>
    </source>
</evidence>
<sequence length="79" mass="8974">MVALMLFGDFITDITAKLISALDYQNILLYTGQVDALFPSTNFRKYFSTLKWTKKEAFEGAVRNTWSTCGDFHGGVWVI</sequence>
<evidence type="ECO:0000313" key="1">
    <source>
        <dbReference type="EMBL" id="JAB70495.1"/>
    </source>
</evidence>
<organism evidence="1">
    <name type="scientific">Ixodes ricinus</name>
    <name type="common">Common tick</name>
    <name type="synonym">Acarus ricinus</name>
    <dbReference type="NCBI Taxonomy" id="34613"/>
    <lineage>
        <taxon>Eukaryota</taxon>
        <taxon>Metazoa</taxon>
        <taxon>Ecdysozoa</taxon>
        <taxon>Arthropoda</taxon>
        <taxon>Chelicerata</taxon>
        <taxon>Arachnida</taxon>
        <taxon>Acari</taxon>
        <taxon>Parasitiformes</taxon>
        <taxon>Ixodida</taxon>
        <taxon>Ixodoidea</taxon>
        <taxon>Ixodidae</taxon>
        <taxon>Ixodinae</taxon>
        <taxon>Ixodes</taxon>
    </lineage>
</organism>
<accession>V5GJR5</accession>
<dbReference type="AlphaFoldDB" id="V5GJR5"/>
<protein>
    <recommendedName>
        <fullName evidence="2">Serine carboxypeptidase</fullName>
    </recommendedName>
</protein>
<name>V5GJR5_IXORI</name>
<proteinExistence type="evidence at transcript level"/>
<reference evidence="1" key="1">
    <citation type="journal article" date="2015" name="Sci. Rep.">
        <title>Tissue- and time-dependent transcription in Ixodes ricinus salivary glands and midguts when blood feeding on the vertebrate host.</title>
        <authorList>
            <person name="Kotsyfakis M."/>
            <person name="Schwarz A."/>
            <person name="Erhart J."/>
            <person name="Ribeiro J.M."/>
        </authorList>
    </citation>
    <scope>NUCLEOTIDE SEQUENCE</scope>
    <source>
        <tissue evidence="1">Salivary gland and midgut</tissue>
    </source>
</reference>